<evidence type="ECO:0000256" key="4">
    <source>
        <dbReference type="ARBA" id="ARBA00022741"/>
    </source>
</evidence>
<dbReference type="InterPro" id="IPR027417">
    <property type="entry name" value="P-loop_NTPase"/>
</dbReference>
<dbReference type="EMBL" id="JAUSQZ010000001">
    <property type="protein sequence ID" value="MDP9826800.1"/>
    <property type="molecule type" value="Genomic_DNA"/>
</dbReference>
<reference evidence="11 12" key="1">
    <citation type="submission" date="2023-07" db="EMBL/GenBank/DDBJ databases">
        <title>Sequencing the genomes of 1000 actinobacteria strains.</title>
        <authorList>
            <person name="Klenk H.-P."/>
        </authorList>
    </citation>
    <scope>NUCLEOTIDE SEQUENCE [LARGE SCALE GENOMIC DNA]</scope>
    <source>
        <strain evidence="11 12">DSM 44388</strain>
    </source>
</reference>
<comment type="subcellular location">
    <subcellularLocation>
        <location evidence="1">Cell membrane</location>
        <topology evidence="1">Peripheral membrane protein</topology>
        <orientation evidence="1">Cytoplasmic side</orientation>
    </subcellularLocation>
</comment>
<dbReference type="InterPro" id="IPR003593">
    <property type="entry name" value="AAA+_ATPase"/>
</dbReference>
<evidence type="ECO:0000256" key="6">
    <source>
        <dbReference type="ARBA" id="ARBA00022967"/>
    </source>
</evidence>
<keyword evidence="4" id="KW-0547">Nucleotide-binding</keyword>
<dbReference type="Proteomes" id="UP001235712">
    <property type="component" value="Unassembled WGS sequence"/>
</dbReference>
<dbReference type="PROSITE" id="PS50893">
    <property type="entry name" value="ABC_TRANSPORTER_2"/>
    <property type="match status" value="1"/>
</dbReference>
<evidence type="ECO:0000256" key="8">
    <source>
        <dbReference type="ARBA" id="ARBA00023251"/>
    </source>
</evidence>
<protein>
    <submittedName>
        <fullName evidence="11">ABC-2 type transport system ATP-binding protein</fullName>
    </submittedName>
</protein>
<evidence type="ECO:0000256" key="9">
    <source>
        <dbReference type="ARBA" id="ARBA00049985"/>
    </source>
</evidence>
<accession>A0ABT9P3L9</accession>
<keyword evidence="7" id="KW-0472">Membrane</keyword>
<dbReference type="Gene3D" id="3.40.50.300">
    <property type="entry name" value="P-loop containing nucleotide triphosphate hydrolases"/>
    <property type="match status" value="1"/>
</dbReference>
<evidence type="ECO:0000256" key="2">
    <source>
        <dbReference type="ARBA" id="ARBA00022448"/>
    </source>
</evidence>
<keyword evidence="5 11" id="KW-0067">ATP-binding</keyword>
<keyword evidence="8" id="KW-0046">Antibiotic resistance</keyword>
<evidence type="ECO:0000256" key="3">
    <source>
        <dbReference type="ARBA" id="ARBA00022475"/>
    </source>
</evidence>
<organism evidence="11 12">
    <name type="scientific">Kineosporia succinea</name>
    <dbReference type="NCBI Taxonomy" id="84632"/>
    <lineage>
        <taxon>Bacteria</taxon>
        <taxon>Bacillati</taxon>
        <taxon>Actinomycetota</taxon>
        <taxon>Actinomycetes</taxon>
        <taxon>Kineosporiales</taxon>
        <taxon>Kineosporiaceae</taxon>
        <taxon>Kineosporia</taxon>
    </lineage>
</organism>
<dbReference type="PROSITE" id="PS00211">
    <property type="entry name" value="ABC_TRANSPORTER_1"/>
    <property type="match status" value="1"/>
</dbReference>
<dbReference type="InterPro" id="IPR005894">
    <property type="entry name" value="DrrA"/>
</dbReference>
<evidence type="ECO:0000256" key="5">
    <source>
        <dbReference type="ARBA" id="ARBA00022840"/>
    </source>
</evidence>
<evidence type="ECO:0000256" key="1">
    <source>
        <dbReference type="ARBA" id="ARBA00004413"/>
    </source>
</evidence>
<keyword evidence="12" id="KW-1185">Reference proteome</keyword>
<evidence type="ECO:0000259" key="10">
    <source>
        <dbReference type="PROSITE" id="PS50893"/>
    </source>
</evidence>
<dbReference type="InterPro" id="IPR017871">
    <property type="entry name" value="ABC_transporter-like_CS"/>
</dbReference>
<comment type="caution">
    <text evidence="11">The sequence shown here is derived from an EMBL/GenBank/DDBJ whole genome shotgun (WGS) entry which is preliminary data.</text>
</comment>
<sequence>MATPPVPPVPPELAIDVRGLRKSFGDHTVLDGIDLAVPRGTVFALLGPNGAGKTTTVNILATLLAPDAGSVRIAGHDLATAPGRVRTSIGVTGQFAAIDDLLTGLENLMLMGRLHHLGKHENRERAQSLLGRFGLTDVGHRLPSTYSGGMRRRLDLAMGLMGRPQVVFLDEPTTGLDPRSRREMWDVVRALVADGVTVLLTTQYLEEADQLADRIALLDGGRIVAQGTESELKRLIPGGHITLRFADAASLHRAGQVLGTEGAHPEDLSLDVVGRADVPNLRLLLNRLDAEQIPVDDIVLHNPDLDDVFLALTAKEAVR</sequence>
<dbReference type="SUPFAM" id="SSF52540">
    <property type="entry name" value="P-loop containing nucleoside triphosphate hydrolases"/>
    <property type="match status" value="1"/>
</dbReference>
<keyword evidence="6" id="KW-1278">Translocase</keyword>
<feature type="domain" description="ABC transporter" evidence="10">
    <location>
        <begin position="15"/>
        <end position="245"/>
    </location>
</feature>
<name>A0ABT9P3L9_9ACTN</name>
<dbReference type="NCBIfam" id="TIGR01188">
    <property type="entry name" value="drrA"/>
    <property type="match status" value="1"/>
</dbReference>
<keyword evidence="3" id="KW-1003">Cell membrane</keyword>
<dbReference type="PANTHER" id="PTHR42711:SF19">
    <property type="entry name" value="DOXORUBICIN RESISTANCE ATP-BINDING PROTEIN DRRA"/>
    <property type="match status" value="1"/>
</dbReference>
<evidence type="ECO:0000313" key="11">
    <source>
        <dbReference type="EMBL" id="MDP9826800.1"/>
    </source>
</evidence>
<evidence type="ECO:0000313" key="12">
    <source>
        <dbReference type="Proteomes" id="UP001235712"/>
    </source>
</evidence>
<comment type="similarity">
    <text evidence="9">Belongs to the ABC transporter superfamily. Drug exporter-1 (DrugE1) (TC 3.A.1.105) family.</text>
</comment>
<evidence type="ECO:0000256" key="7">
    <source>
        <dbReference type="ARBA" id="ARBA00023136"/>
    </source>
</evidence>
<dbReference type="RefSeq" id="WP_307241999.1">
    <property type="nucleotide sequence ID" value="NZ_JAUSQZ010000001.1"/>
</dbReference>
<keyword evidence="2" id="KW-0813">Transport</keyword>
<dbReference type="GO" id="GO:0005524">
    <property type="term" value="F:ATP binding"/>
    <property type="evidence" value="ECO:0007669"/>
    <property type="project" value="UniProtKB-KW"/>
</dbReference>
<gene>
    <name evidence="11" type="ORF">J2S57_002549</name>
</gene>
<dbReference type="InterPro" id="IPR050763">
    <property type="entry name" value="ABC_transporter_ATP-binding"/>
</dbReference>
<dbReference type="Pfam" id="PF00005">
    <property type="entry name" value="ABC_tran"/>
    <property type="match status" value="1"/>
</dbReference>
<dbReference type="PANTHER" id="PTHR42711">
    <property type="entry name" value="ABC TRANSPORTER ATP-BINDING PROTEIN"/>
    <property type="match status" value="1"/>
</dbReference>
<dbReference type="InterPro" id="IPR003439">
    <property type="entry name" value="ABC_transporter-like_ATP-bd"/>
</dbReference>
<dbReference type="SMART" id="SM00382">
    <property type="entry name" value="AAA"/>
    <property type="match status" value="1"/>
</dbReference>
<proteinExistence type="inferred from homology"/>